<dbReference type="PANTHER" id="PTHR35528:SF3">
    <property type="entry name" value="BLL1675 PROTEIN"/>
    <property type="match status" value="1"/>
</dbReference>
<keyword evidence="1" id="KW-0815">Transposition</keyword>
<dbReference type="PANTHER" id="PTHR35528">
    <property type="entry name" value="BLL1675 PROTEIN"/>
    <property type="match status" value="1"/>
</dbReference>
<evidence type="ECO:0000313" key="6">
    <source>
        <dbReference type="Proteomes" id="UP001589789"/>
    </source>
</evidence>
<keyword evidence="6" id="KW-1185">Reference proteome</keyword>
<accession>A0ABV6IWE6</accession>
<gene>
    <name evidence="5" type="ORF">ACFFIC_20700</name>
</gene>
<dbReference type="InterPro" id="IPR047930">
    <property type="entry name" value="Transpos_IS6"/>
</dbReference>
<organism evidence="5 6">
    <name type="scientific">Muricoccus vinaceus</name>
    <dbReference type="NCBI Taxonomy" id="424704"/>
    <lineage>
        <taxon>Bacteria</taxon>
        <taxon>Pseudomonadati</taxon>
        <taxon>Pseudomonadota</taxon>
        <taxon>Alphaproteobacteria</taxon>
        <taxon>Acetobacterales</taxon>
        <taxon>Roseomonadaceae</taxon>
        <taxon>Muricoccus</taxon>
    </lineage>
</organism>
<dbReference type="Proteomes" id="UP001589789">
    <property type="component" value="Unassembled WGS sequence"/>
</dbReference>
<evidence type="ECO:0000256" key="2">
    <source>
        <dbReference type="ARBA" id="ARBA00023125"/>
    </source>
</evidence>
<sequence>MPTSLNPFRRFRYPAEVIQHAVWLYHCFSLSLRDVELILAARGIVVSYESIREWGLRFGRLFANELKRRRPRPGDKWYMDEVFIRIRGKQHLLWRAVDQDGNVLDVLLQSRRSAKAAKRFFRKLLKGLQYVPRVIVTDKLRSYAAAKRDILPGVEHRQSRYLNNRAEVSHQPTRRRERQMQRFKSARHAQRFLSTHSRIHNHFQLRRHRLTADQHREARSAAFGTWRDVTGVASAV</sequence>
<dbReference type="InterPro" id="IPR052183">
    <property type="entry name" value="IS_Transposase"/>
</dbReference>
<dbReference type="NCBIfam" id="NF033587">
    <property type="entry name" value="transpos_IS6"/>
    <property type="match status" value="1"/>
</dbReference>
<dbReference type="InterPro" id="IPR012337">
    <property type="entry name" value="RNaseH-like_sf"/>
</dbReference>
<proteinExistence type="predicted"/>
<protein>
    <submittedName>
        <fullName evidence="5">IS6 family transposase</fullName>
    </submittedName>
</protein>
<evidence type="ECO:0000259" key="4">
    <source>
        <dbReference type="Pfam" id="PF13610"/>
    </source>
</evidence>
<evidence type="ECO:0000256" key="1">
    <source>
        <dbReference type="ARBA" id="ARBA00022578"/>
    </source>
</evidence>
<dbReference type="RefSeq" id="WP_377053875.1">
    <property type="nucleotide sequence ID" value="NZ_JBHLVZ010000072.1"/>
</dbReference>
<dbReference type="SUPFAM" id="SSF53098">
    <property type="entry name" value="Ribonuclease H-like"/>
    <property type="match status" value="1"/>
</dbReference>
<keyword evidence="2" id="KW-0238">DNA-binding</keyword>
<evidence type="ECO:0000313" key="5">
    <source>
        <dbReference type="EMBL" id="MFC0387942.1"/>
    </source>
</evidence>
<reference evidence="5 6" key="1">
    <citation type="submission" date="2024-09" db="EMBL/GenBank/DDBJ databases">
        <authorList>
            <person name="Sun Q."/>
            <person name="Mori K."/>
        </authorList>
    </citation>
    <scope>NUCLEOTIDE SEQUENCE [LARGE SCALE GENOMIC DNA]</scope>
    <source>
        <strain evidence="5 6">CCM 7468</strain>
    </source>
</reference>
<dbReference type="Pfam" id="PF13610">
    <property type="entry name" value="DDE_Tnp_IS240"/>
    <property type="match status" value="1"/>
</dbReference>
<name>A0ABV6IWE6_9PROT</name>
<feature type="domain" description="DDE" evidence="4">
    <location>
        <begin position="75"/>
        <end position="204"/>
    </location>
</feature>
<dbReference type="InterPro" id="IPR032874">
    <property type="entry name" value="DDE_dom"/>
</dbReference>
<keyword evidence="3" id="KW-0233">DNA recombination</keyword>
<evidence type="ECO:0000256" key="3">
    <source>
        <dbReference type="ARBA" id="ARBA00023172"/>
    </source>
</evidence>
<comment type="caution">
    <text evidence="5">The sequence shown here is derived from an EMBL/GenBank/DDBJ whole genome shotgun (WGS) entry which is preliminary data.</text>
</comment>
<dbReference type="EMBL" id="JBHLVZ010000072">
    <property type="protein sequence ID" value="MFC0387942.1"/>
    <property type="molecule type" value="Genomic_DNA"/>
</dbReference>